<evidence type="ECO:0008006" key="8">
    <source>
        <dbReference type="Google" id="ProtNLM"/>
    </source>
</evidence>
<comment type="caution">
    <text evidence="6">The sequence shown here is derived from an EMBL/GenBank/DDBJ whole genome shotgun (WGS) entry which is preliminary data.</text>
</comment>
<evidence type="ECO:0000256" key="3">
    <source>
        <dbReference type="ARBA" id="ARBA00022989"/>
    </source>
</evidence>
<dbReference type="GO" id="GO:0022857">
    <property type="term" value="F:transmembrane transporter activity"/>
    <property type="evidence" value="ECO:0007669"/>
    <property type="project" value="InterPro"/>
</dbReference>
<feature type="transmembrane region" description="Helical" evidence="5">
    <location>
        <begin position="351"/>
        <end position="373"/>
    </location>
</feature>
<comment type="subcellular location">
    <subcellularLocation>
        <location evidence="1">Membrane</location>
        <topology evidence="1">Multi-pass membrane protein</topology>
    </subcellularLocation>
</comment>
<dbReference type="InterPro" id="IPR036259">
    <property type="entry name" value="MFS_trans_sf"/>
</dbReference>
<evidence type="ECO:0000256" key="2">
    <source>
        <dbReference type="ARBA" id="ARBA00022692"/>
    </source>
</evidence>
<feature type="transmembrane region" description="Helical" evidence="5">
    <location>
        <begin position="309"/>
        <end position="331"/>
    </location>
</feature>
<feature type="transmembrane region" description="Helical" evidence="5">
    <location>
        <begin position="394"/>
        <end position="415"/>
    </location>
</feature>
<evidence type="ECO:0000256" key="5">
    <source>
        <dbReference type="SAM" id="Phobius"/>
    </source>
</evidence>
<dbReference type="PANTHER" id="PTHR23502:SF159">
    <property type="entry name" value="TRANSPORTER, PUTATIVE (AFU_ORTHOLOGUE AFUA_4G14230)-RELATED"/>
    <property type="match status" value="1"/>
</dbReference>
<feature type="transmembrane region" description="Helical" evidence="5">
    <location>
        <begin position="489"/>
        <end position="506"/>
    </location>
</feature>
<accession>A0AAV9MV68</accession>
<organism evidence="6 7">
    <name type="scientific">Exophiala bonariae</name>
    <dbReference type="NCBI Taxonomy" id="1690606"/>
    <lineage>
        <taxon>Eukaryota</taxon>
        <taxon>Fungi</taxon>
        <taxon>Dikarya</taxon>
        <taxon>Ascomycota</taxon>
        <taxon>Pezizomycotina</taxon>
        <taxon>Eurotiomycetes</taxon>
        <taxon>Chaetothyriomycetidae</taxon>
        <taxon>Chaetothyriales</taxon>
        <taxon>Herpotrichiellaceae</taxon>
        <taxon>Exophiala</taxon>
    </lineage>
</organism>
<feature type="transmembrane region" description="Helical" evidence="5">
    <location>
        <begin position="167"/>
        <end position="189"/>
    </location>
</feature>
<feature type="transmembrane region" description="Helical" evidence="5">
    <location>
        <begin position="231"/>
        <end position="250"/>
    </location>
</feature>
<feature type="transmembrane region" description="Helical" evidence="5">
    <location>
        <begin position="421"/>
        <end position="447"/>
    </location>
</feature>
<dbReference type="Gene3D" id="1.20.1250.20">
    <property type="entry name" value="MFS general substrate transporter like domains"/>
    <property type="match status" value="1"/>
</dbReference>
<dbReference type="Proteomes" id="UP001358417">
    <property type="component" value="Unassembled WGS sequence"/>
</dbReference>
<evidence type="ECO:0000313" key="6">
    <source>
        <dbReference type="EMBL" id="KAK5043496.1"/>
    </source>
</evidence>
<feature type="transmembrane region" description="Helical" evidence="5">
    <location>
        <begin position="201"/>
        <end position="225"/>
    </location>
</feature>
<feature type="transmembrane region" description="Helical" evidence="5">
    <location>
        <begin position="118"/>
        <end position="135"/>
    </location>
</feature>
<dbReference type="Pfam" id="PF07690">
    <property type="entry name" value="MFS_1"/>
    <property type="match status" value="1"/>
</dbReference>
<dbReference type="SUPFAM" id="SSF103473">
    <property type="entry name" value="MFS general substrate transporter"/>
    <property type="match status" value="1"/>
</dbReference>
<gene>
    <name evidence="6" type="ORF">LTR84_011938</name>
</gene>
<name>A0AAV9MV68_9EURO</name>
<proteinExistence type="predicted"/>
<keyword evidence="2 5" id="KW-0812">Transmembrane</keyword>
<dbReference type="InterPro" id="IPR011701">
    <property type="entry name" value="MFS"/>
</dbReference>
<feature type="transmembrane region" description="Helical" evidence="5">
    <location>
        <begin position="142"/>
        <end position="161"/>
    </location>
</feature>
<dbReference type="PANTHER" id="PTHR23502">
    <property type="entry name" value="MAJOR FACILITATOR SUPERFAMILY"/>
    <property type="match status" value="1"/>
</dbReference>
<evidence type="ECO:0000256" key="1">
    <source>
        <dbReference type="ARBA" id="ARBA00004141"/>
    </source>
</evidence>
<dbReference type="GeneID" id="89980087"/>
<dbReference type="EMBL" id="JAVRRD010000061">
    <property type="protein sequence ID" value="KAK5043496.1"/>
    <property type="molecule type" value="Genomic_DNA"/>
</dbReference>
<sequence>MANHPDMTDLESNGTNIVGVSSPNKDLALTINDEKPSVEYVANFKKTADGRTILAPQPSDDPEDTLNWPNRKKWAILAVVAYCAAMPDMQAGFGIPLVVPQSVYWNISIQDSGRSMSGNVFMIGVGSLLSVPFVQRYGRLPVLWWSMFLSFWMTLAATLVTDHISFIIVRCLQTTFSAAPQVIGLSFIYDMFFFHQHARAIGIWAWAFVESPFVGPFISGLIAQYYSWRHSFGACTAFTGLAALLVLLFCQETLYDRHKPEVQDPPSKSKSVVGRRLEILTGIYGAKVRGRPSLCTSARRIVAVASKPYFLLLLISYGLSFAWSVGINTSLNLILFTPIEAGGYSYTQLNVALLYIAPIAATALGEFFGHFFNDWIANKYIRKHDGLFEPEIRLWASYVGQPLMAGGLVCLGFSLQRHLSWVAIAFAWGIYVFGSLMTTVAITAYALDVFKEEAAEAAALINFFRTVAGFIVNYFQVRWAAAVGSDASFGTQAAICGIAWILIGIVQRQGRQWRKR</sequence>
<dbReference type="AlphaFoldDB" id="A0AAV9MV68"/>
<dbReference type="GO" id="GO:0005886">
    <property type="term" value="C:plasma membrane"/>
    <property type="evidence" value="ECO:0007669"/>
    <property type="project" value="TreeGrafter"/>
</dbReference>
<dbReference type="RefSeq" id="XP_064699884.1">
    <property type="nucleotide sequence ID" value="XM_064855465.1"/>
</dbReference>
<keyword evidence="4 5" id="KW-0472">Membrane</keyword>
<reference evidence="6 7" key="1">
    <citation type="submission" date="2023-08" db="EMBL/GenBank/DDBJ databases">
        <title>Black Yeasts Isolated from many extreme environments.</title>
        <authorList>
            <person name="Coleine C."/>
            <person name="Stajich J.E."/>
            <person name="Selbmann L."/>
        </authorList>
    </citation>
    <scope>NUCLEOTIDE SEQUENCE [LARGE SCALE GENOMIC DNA]</scope>
    <source>
        <strain evidence="6 7">CCFEE 5792</strain>
    </source>
</reference>
<feature type="transmembrane region" description="Helical" evidence="5">
    <location>
        <begin position="74"/>
        <end position="98"/>
    </location>
</feature>
<protein>
    <recommendedName>
        <fullName evidence="8">Major facilitator superfamily (MFS) profile domain-containing protein</fullName>
    </recommendedName>
</protein>
<keyword evidence="3 5" id="KW-1133">Transmembrane helix</keyword>
<feature type="transmembrane region" description="Helical" evidence="5">
    <location>
        <begin position="459"/>
        <end position="477"/>
    </location>
</feature>
<keyword evidence="7" id="KW-1185">Reference proteome</keyword>
<evidence type="ECO:0000313" key="7">
    <source>
        <dbReference type="Proteomes" id="UP001358417"/>
    </source>
</evidence>
<evidence type="ECO:0000256" key="4">
    <source>
        <dbReference type="ARBA" id="ARBA00023136"/>
    </source>
</evidence>